<gene>
    <name evidence="1" type="ORF">Vadar_027040</name>
</gene>
<name>A0ACB7YQH2_9ERIC</name>
<reference evidence="1 2" key="1">
    <citation type="journal article" date="2021" name="Hortic Res">
        <title>High-quality reference genome and annotation aids understanding of berry development for evergreen blueberry (Vaccinium darrowii).</title>
        <authorList>
            <person name="Yu J."/>
            <person name="Hulse-Kemp A.M."/>
            <person name="Babiker E."/>
            <person name="Staton M."/>
        </authorList>
    </citation>
    <scope>NUCLEOTIDE SEQUENCE [LARGE SCALE GENOMIC DNA]</scope>
    <source>
        <strain evidence="2">cv. NJ 8807/NJ 8810</strain>
        <tissue evidence="1">Young leaf</tissue>
    </source>
</reference>
<evidence type="ECO:0000313" key="2">
    <source>
        <dbReference type="Proteomes" id="UP000828048"/>
    </source>
</evidence>
<evidence type="ECO:0000313" key="1">
    <source>
        <dbReference type="EMBL" id="KAH7855638.1"/>
    </source>
</evidence>
<proteinExistence type="predicted"/>
<protein>
    <submittedName>
        <fullName evidence="1">Uncharacterized protein</fullName>
    </submittedName>
</protein>
<dbReference type="Proteomes" id="UP000828048">
    <property type="component" value="Chromosome 11"/>
</dbReference>
<keyword evidence="2" id="KW-1185">Reference proteome</keyword>
<comment type="caution">
    <text evidence="1">The sequence shown here is derived from an EMBL/GenBank/DDBJ whole genome shotgun (WGS) entry which is preliminary data.</text>
</comment>
<sequence length="812" mass="89285">MQYGAQFGGKCGKSVIVSTWEADPICAMATTFGHSAFLVLVVLSIFPEYSEQLQSSQVLTLLRIKQLLDSPAVLSSWTNDTDFCNTEPSPSVTVVCYDESITQLLIIGDKGTPSLPNNFSIDSFFTTLVKIPTLKVLTLVSLGLWGPLPGKIERLSSLEILNISSNFIHGSIPREISSLTNIQTLILDDNVFSGELPNWLSSLSVLSVLSLKRNSLEGFLPESLGSLENLRILDLSHNHFLGQVPDLGSLTSLQVLDLENNSLGPQFPHLNRKIGFIVLRKNKFSSGIPSEVSSYYQLQKLDISLNRFVGPFPPSLLGLPSITYLSISGNRFTGMLFENLSCNSGLQFVDLSSNLLTGKLPNCLLSNSKDQIVVYSGNCLDTGDKSQHPFLFCRNEALAAGILPHHRKLEKGSKMVLALSISGGIIGGIALAGLAFVIARRVHLKQTRGTLPPRSIAESASTGYNSKLMSEARYVSQAMRLGALGLPAYRIFSLEELEEATNSFDTSTFLDQGSHGQLYRGHMKDGSLVAIQCLKMKRSHSTQSFMSHIELISKLRHRNLVSALGHCFEYYLDDSSVSRLFLIFEYVPNGTLRSWVSKRGARRTLTWAQRIAAAIGVAKGIQFLHTGIVPGVFSNNLKITDVLLDQNLVAKISSYNLPILVESMRQVGVQISSGGSKELNKARAKYEEKSDVYDFGVILLEVIVGRPLDSRDEIDIETEQLQVVITADNAARRSAVAPAIHNGYSDESLKTVMEICIRCLLKKTEERPSIEDVLWNLQFAAQVQDAWRGDSQSSDGSPVSHVQPLRRQPNLH</sequence>
<dbReference type="EMBL" id="CM037161">
    <property type="protein sequence ID" value="KAH7855638.1"/>
    <property type="molecule type" value="Genomic_DNA"/>
</dbReference>
<accession>A0ACB7YQH2</accession>
<organism evidence="1 2">
    <name type="scientific">Vaccinium darrowii</name>
    <dbReference type="NCBI Taxonomy" id="229202"/>
    <lineage>
        <taxon>Eukaryota</taxon>
        <taxon>Viridiplantae</taxon>
        <taxon>Streptophyta</taxon>
        <taxon>Embryophyta</taxon>
        <taxon>Tracheophyta</taxon>
        <taxon>Spermatophyta</taxon>
        <taxon>Magnoliopsida</taxon>
        <taxon>eudicotyledons</taxon>
        <taxon>Gunneridae</taxon>
        <taxon>Pentapetalae</taxon>
        <taxon>asterids</taxon>
        <taxon>Ericales</taxon>
        <taxon>Ericaceae</taxon>
        <taxon>Vaccinioideae</taxon>
        <taxon>Vaccinieae</taxon>
        <taxon>Vaccinium</taxon>
    </lineage>
</organism>